<dbReference type="InterPro" id="IPR011009">
    <property type="entry name" value="Kinase-like_dom_sf"/>
</dbReference>
<dbReference type="Gramene" id="GBG93072">
    <property type="protein sequence ID" value="GBG93072"/>
    <property type="gene ID" value="CBR_g58691"/>
</dbReference>
<proteinExistence type="inferred from homology"/>
<dbReference type="CDD" id="cd13969">
    <property type="entry name" value="ADCK1-like"/>
    <property type="match status" value="1"/>
</dbReference>
<name>A0A388MF14_CHABU</name>
<organism evidence="3 4">
    <name type="scientific">Chara braunii</name>
    <name type="common">Braun's stonewort</name>
    <dbReference type="NCBI Taxonomy" id="69332"/>
    <lineage>
        <taxon>Eukaryota</taxon>
        <taxon>Viridiplantae</taxon>
        <taxon>Streptophyta</taxon>
        <taxon>Charophyceae</taxon>
        <taxon>Charales</taxon>
        <taxon>Characeae</taxon>
        <taxon>Chara</taxon>
    </lineage>
</organism>
<sequence>MKQCSYTGVSLGWAHRRIVGTQGQPMLPPSNGIRWGPGRAGLSVKAGGEGGITRWKLFSMAAAGGPFAAAMMWVLTGDDWARQAKLAYAVPERLSRDTFTSLVTMLDYVISLRGIPDGPEREKVLHECHLRGAKRLEALCFRNGGIYIKLGQHLGQLDYLLPEEYVKTMRQGMLNKCPLSSRDQVHNVFLAEFGRLPHELFAEFDYSPVASASLAQVHVGKTHDGQKVAVKVQHGHLTDTATADIATVTLVVKLVHFLMPSVNYGWLVDEVRESLPNELNFLHEAENSRRCRKNFEHQSPYLAPLVAIPTVLSGLSTSRVLTMEFMEGVPITDKDAIKKMGLNPADVARLLSKSFAEMIFHHGFVHCDPHGANVLVRRLPQAGRFWFPKWFARPQIVLLDHGLYRILDDSLRLNYASLWKALVFSDENAIREHSKALGAGEDLYRLFAGILTMRPWNHVIDTSIDHLKIPDTEEDKAQIQFYAAQYAMEVSTLLARLPRVLLLLLKTNDCLRATDNALGAPVNTFIIIARECTRALARAKREAEPGSLWLQCMVIMELMGVEVRIFALRFLAMLANVKLLPSFA</sequence>
<dbReference type="InterPro" id="IPR004147">
    <property type="entry name" value="ABC1_dom"/>
</dbReference>
<dbReference type="InterPro" id="IPR045307">
    <property type="entry name" value="ADCK1_dom"/>
</dbReference>
<comment type="similarity">
    <text evidence="1">Belongs to the protein kinase superfamily. ADCK protein kinase family.</text>
</comment>
<accession>A0A388MF14</accession>
<feature type="domain" description="ABC1 atypical kinase-like" evidence="2">
    <location>
        <begin position="174"/>
        <end position="433"/>
    </location>
</feature>
<dbReference type="OrthoDB" id="427480at2759"/>
<evidence type="ECO:0000259" key="2">
    <source>
        <dbReference type="Pfam" id="PF03109"/>
    </source>
</evidence>
<dbReference type="PANTHER" id="PTHR43173">
    <property type="entry name" value="ABC1 FAMILY PROTEIN"/>
    <property type="match status" value="1"/>
</dbReference>
<reference evidence="3 4" key="1">
    <citation type="journal article" date="2018" name="Cell">
        <title>The Chara Genome: Secondary Complexity and Implications for Plant Terrestrialization.</title>
        <authorList>
            <person name="Nishiyama T."/>
            <person name="Sakayama H."/>
            <person name="Vries J.D."/>
            <person name="Buschmann H."/>
            <person name="Saint-Marcoux D."/>
            <person name="Ullrich K.K."/>
            <person name="Haas F.B."/>
            <person name="Vanderstraeten L."/>
            <person name="Becker D."/>
            <person name="Lang D."/>
            <person name="Vosolsobe S."/>
            <person name="Rombauts S."/>
            <person name="Wilhelmsson P.K.I."/>
            <person name="Janitza P."/>
            <person name="Kern R."/>
            <person name="Heyl A."/>
            <person name="Rumpler F."/>
            <person name="Villalobos L.I.A.C."/>
            <person name="Clay J.M."/>
            <person name="Skokan R."/>
            <person name="Toyoda A."/>
            <person name="Suzuki Y."/>
            <person name="Kagoshima H."/>
            <person name="Schijlen E."/>
            <person name="Tajeshwar N."/>
            <person name="Catarino B."/>
            <person name="Hetherington A.J."/>
            <person name="Saltykova A."/>
            <person name="Bonnot C."/>
            <person name="Breuninger H."/>
            <person name="Symeonidi A."/>
            <person name="Radhakrishnan G.V."/>
            <person name="Van Nieuwerburgh F."/>
            <person name="Deforce D."/>
            <person name="Chang C."/>
            <person name="Karol K.G."/>
            <person name="Hedrich R."/>
            <person name="Ulvskov P."/>
            <person name="Glockner G."/>
            <person name="Delwiche C.F."/>
            <person name="Petrasek J."/>
            <person name="Van de Peer Y."/>
            <person name="Friml J."/>
            <person name="Beilby M."/>
            <person name="Dolan L."/>
            <person name="Kohara Y."/>
            <person name="Sugano S."/>
            <person name="Fujiyama A."/>
            <person name="Delaux P.-M."/>
            <person name="Quint M."/>
            <person name="TheiBen G."/>
            <person name="Hagemann M."/>
            <person name="Harholt J."/>
            <person name="Dunand C."/>
            <person name="Zachgo S."/>
            <person name="Langdale J."/>
            <person name="Maumus F."/>
            <person name="Straeten D.V.D."/>
            <person name="Gould S.B."/>
            <person name="Rensing S.A."/>
        </authorList>
    </citation>
    <scope>NUCLEOTIDE SEQUENCE [LARGE SCALE GENOMIC DNA]</scope>
    <source>
        <strain evidence="3 4">S276</strain>
    </source>
</reference>
<dbReference type="OMA" id="RCNPEDI"/>
<dbReference type="EMBL" id="BFEA01001221">
    <property type="protein sequence ID" value="GBG93072.1"/>
    <property type="molecule type" value="Genomic_DNA"/>
</dbReference>
<dbReference type="GO" id="GO:0005743">
    <property type="term" value="C:mitochondrial inner membrane"/>
    <property type="evidence" value="ECO:0007669"/>
    <property type="project" value="TreeGrafter"/>
</dbReference>
<evidence type="ECO:0000313" key="4">
    <source>
        <dbReference type="Proteomes" id="UP000265515"/>
    </source>
</evidence>
<protein>
    <recommendedName>
        <fullName evidence="2">ABC1 atypical kinase-like domain-containing protein</fullName>
    </recommendedName>
</protein>
<gene>
    <name evidence="3" type="ORF">CBR_g58691</name>
</gene>
<dbReference type="GO" id="GO:0055088">
    <property type="term" value="P:lipid homeostasis"/>
    <property type="evidence" value="ECO:0007669"/>
    <property type="project" value="TreeGrafter"/>
</dbReference>
<dbReference type="STRING" id="69332.A0A388MF14"/>
<dbReference type="SUPFAM" id="SSF56112">
    <property type="entry name" value="Protein kinase-like (PK-like)"/>
    <property type="match status" value="1"/>
</dbReference>
<dbReference type="Pfam" id="PF03109">
    <property type="entry name" value="ABC1"/>
    <property type="match status" value="1"/>
</dbReference>
<comment type="caution">
    <text evidence="3">The sequence shown here is derived from an EMBL/GenBank/DDBJ whole genome shotgun (WGS) entry which is preliminary data.</text>
</comment>
<dbReference type="GO" id="GO:0007005">
    <property type="term" value="P:mitochondrion organization"/>
    <property type="evidence" value="ECO:0007669"/>
    <property type="project" value="TreeGrafter"/>
</dbReference>
<dbReference type="AlphaFoldDB" id="A0A388MF14"/>
<evidence type="ECO:0000313" key="3">
    <source>
        <dbReference type="EMBL" id="GBG93072.1"/>
    </source>
</evidence>
<dbReference type="PANTHER" id="PTHR43173:SF19">
    <property type="entry name" value="AARF DOMAIN-CONTAINING PROTEIN KINASE 1"/>
    <property type="match status" value="1"/>
</dbReference>
<keyword evidence="4" id="KW-1185">Reference proteome</keyword>
<dbReference type="Proteomes" id="UP000265515">
    <property type="component" value="Unassembled WGS sequence"/>
</dbReference>
<dbReference type="InterPro" id="IPR051130">
    <property type="entry name" value="Mito_struct-func_regulator"/>
</dbReference>
<evidence type="ECO:0000256" key="1">
    <source>
        <dbReference type="ARBA" id="ARBA00009670"/>
    </source>
</evidence>